<gene>
    <name evidence="1" type="ORF">CKO13_08675</name>
</gene>
<protein>
    <submittedName>
        <fullName evidence="1">Uncharacterized protein</fullName>
    </submittedName>
</protein>
<dbReference type="EMBL" id="NRSH01000098">
    <property type="protein sequence ID" value="MBK1727093.1"/>
    <property type="molecule type" value="Genomic_DNA"/>
</dbReference>
<keyword evidence="2" id="KW-1185">Reference proteome</keyword>
<name>A0ABS1E7Z8_9GAMM</name>
<sequence>MDSWEQLRASREEEARYIADTAAAWMREAAAARPELAEELTALAARLETGISHGGRRSAAAPARRA</sequence>
<proteinExistence type="predicted"/>
<evidence type="ECO:0000313" key="1">
    <source>
        <dbReference type="EMBL" id="MBK1727093.1"/>
    </source>
</evidence>
<dbReference type="Proteomes" id="UP000738126">
    <property type="component" value="Unassembled WGS sequence"/>
</dbReference>
<reference evidence="1 2" key="1">
    <citation type="journal article" date="2020" name="Microorganisms">
        <title>Osmotic Adaptation and Compatible Solute Biosynthesis of Phototrophic Bacteria as Revealed from Genome Analyses.</title>
        <authorList>
            <person name="Imhoff J.F."/>
            <person name="Rahn T."/>
            <person name="Kunzel S."/>
            <person name="Keller A."/>
            <person name="Neulinger S.C."/>
        </authorList>
    </citation>
    <scope>NUCLEOTIDE SEQUENCE [LARGE SCALE GENOMIC DNA]</scope>
    <source>
        <strain evidence="1 2">DSM 15116</strain>
    </source>
</reference>
<organism evidence="1 2">
    <name type="scientific">Halorhodospira neutriphila</name>
    <dbReference type="NCBI Taxonomy" id="168379"/>
    <lineage>
        <taxon>Bacteria</taxon>
        <taxon>Pseudomonadati</taxon>
        <taxon>Pseudomonadota</taxon>
        <taxon>Gammaproteobacteria</taxon>
        <taxon>Chromatiales</taxon>
        <taxon>Ectothiorhodospiraceae</taxon>
        <taxon>Halorhodospira</taxon>
    </lineage>
</organism>
<evidence type="ECO:0000313" key="2">
    <source>
        <dbReference type="Proteomes" id="UP000738126"/>
    </source>
</evidence>
<comment type="caution">
    <text evidence="1">The sequence shown here is derived from an EMBL/GenBank/DDBJ whole genome shotgun (WGS) entry which is preliminary data.</text>
</comment>
<accession>A0ABS1E7Z8</accession>
<dbReference type="RefSeq" id="WP_200259666.1">
    <property type="nucleotide sequence ID" value="NZ_NRSH01000098.1"/>
</dbReference>